<organism evidence="2 3">
    <name type="scientific">Ruminococcus champanellensis (strain DSM 18848 / JCM 17042 / KCTC 15320 / 18P13)</name>
    <dbReference type="NCBI Taxonomy" id="213810"/>
    <lineage>
        <taxon>Bacteria</taxon>
        <taxon>Bacillati</taxon>
        <taxon>Bacillota</taxon>
        <taxon>Clostridia</taxon>
        <taxon>Eubacteriales</taxon>
        <taxon>Oscillospiraceae</taxon>
        <taxon>Ruminococcus</taxon>
    </lineage>
</organism>
<evidence type="ECO:0008006" key="4">
    <source>
        <dbReference type="Google" id="ProtNLM"/>
    </source>
</evidence>
<feature type="transmembrane region" description="Helical" evidence="1">
    <location>
        <begin position="358"/>
        <end position="378"/>
    </location>
</feature>
<keyword evidence="1" id="KW-0812">Transmembrane</keyword>
<feature type="transmembrane region" description="Helical" evidence="1">
    <location>
        <begin position="269"/>
        <end position="292"/>
    </location>
</feature>
<dbReference type="AlphaFoldDB" id="D4LC88"/>
<evidence type="ECO:0000313" key="3">
    <source>
        <dbReference type="Proteomes" id="UP000007054"/>
    </source>
</evidence>
<evidence type="ECO:0000313" key="2">
    <source>
        <dbReference type="EMBL" id="CBL17233.1"/>
    </source>
</evidence>
<feature type="transmembrane region" description="Helical" evidence="1">
    <location>
        <begin position="313"/>
        <end position="338"/>
    </location>
</feature>
<dbReference type="Proteomes" id="UP000007054">
    <property type="component" value="Chromosome"/>
</dbReference>
<name>D4LC88_RUMC1</name>
<dbReference type="BioCyc" id="RCHA213810:RUM_RS05180-MONOMER"/>
<protein>
    <recommendedName>
        <fullName evidence="4">ABC-type transport system, involved in lipoprotein release, permease component</fullName>
    </recommendedName>
</protein>
<accession>D4LC88</accession>
<keyword evidence="1" id="KW-0472">Membrane</keyword>
<reference evidence="2" key="2">
    <citation type="submission" date="2010-03" db="EMBL/GenBank/DDBJ databases">
        <authorList>
            <person name="Pajon A."/>
        </authorList>
    </citation>
    <scope>NUCLEOTIDE SEQUENCE</scope>
    <source>
        <strain evidence="2">Type strain: 18P13</strain>
    </source>
</reference>
<dbReference type="KEGG" id="rch:RUM_10800"/>
<proteinExistence type="predicted"/>
<reference evidence="2" key="1">
    <citation type="submission" date="2010-03" db="EMBL/GenBank/DDBJ databases">
        <title>The genome sequence of Ruminococcus sp. 18P13.</title>
        <authorList>
            <consortium name="metaHIT consortium -- http://www.metahit.eu/"/>
            <person name="Pajon A."/>
            <person name="Turner K."/>
            <person name="Parkhill J."/>
            <person name="Bernalier A."/>
        </authorList>
    </citation>
    <scope>NUCLEOTIDE SEQUENCE [LARGE SCALE GENOMIC DNA]</scope>
    <source>
        <strain evidence="2">Type strain: 18P13</strain>
    </source>
</reference>
<evidence type="ECO:0000256" key="1">
    <source>
        <dbReference type="SAM" id="Phobius"/>
    </source>
</evidence>
<keyword evidence="3" id="KW-1185">Reference proteome</keyword>
<dbReference type="RefSeq" id="WP_015558140.1">
    <property type="nucleotide sequence ID" value="NC_021039.1"/>
</dbReference>
<dbReference type="GeneID" id="83155827"/>
<gene>
    <name evidence="2" type="ordered locus">RUM_10800</name>
</gene>
<sequence length="392" mass="43847">MKKLLILSYRSCARHLGMYLLILLQLLTVTIGTNVLLASYNQQAMLQEPYMELMQSDGYYLSGGFDEAQAEDGTPMMDVLEGDWNSYRFSECSNLVSCGQRTVDGKFLIYEDAFWDAYHPVLKHGRWKKSDSGTEPWCVATANVPGDSVTIPGYGQTVAVKGVLGDLCYLPSMSSWSRNGSIQDNFYDIFQLERESTVYFLISRSQWNKLGVTEDCQSHNQIITTASQLTDAQREKNEALFRELGEPQIPLSVLLERAENARLENVRKFLPLLVSMLIITMFGILCATAIHTMQDLKQTAVYYLCGMRWRTSLTLTLLQLGILLVLTAGCTGAAWLIATAFGVPAQLGLRFDWNNLGITMILFGLVLLSGCLMPYGITKRVTPTSLLRSART</sequence>
<dbReference type="STRING" id="213810.RUM_10800"/>
<dbReference type="EMBL" id="FP929052">
    <property type="protein sequence ID" value="CBL17233.1"/>
    <property type="molecule type" value="Genomic_DNA"/>
</dbReference>
<dbReference type="HOGENOM" id="CLU_632960_0_0_9"/>
<keyword evidence="1" id="KW-1133">Transmembrane helix</keyword>
<dbReference type="PATRIC" id="fig|213810.4.peg.978"/>